<evidence type="ECO:0000313" key="1">
    <source>
        <dbReference type="EMBL" id="OSJ33926.1"/>
    </source>
</evidence>
<evidence type="ECO:0000313" key="2">
    <source>
        <dbReference type="Proteomes" id="UP000193335"/>
    </source>
</evidence>
<dbReference type="EMBL" id="NAFL01000237">
    <property type="protein sequence ID" value="OSJ33926.1"/>
    <property type="molecule type" value="Genomic_DNA"/>
</dbReference>
<dbReference type="Proteomes" id="UP000193335">
    <property type="component" value="Unassembled WGS sequence"/>
</dbReference>
<gene>
    <name evidence="1" type="ORF">BSZ19_14170</name>
</gene>
<proteinExistence type="predicted"/>
<reference evidence="1 2" key="1">
    <citation type="submission" date="2017-03" db="EMBL/GenBank/DDBJ databases">
        <title>Whole genome sequences of fourteen strains of Bradyrhizobium canariense and one strain of Bradyrhizobium japonicum isolated from Lupinus (Papilionoideae: Genisteae) species in Algeria.</title>
        <authorList>
            <person name="Crovadore J."/>
            <person name="Chekireb D."/>
            <person name="Brachmann A."/>
            <person name="Chablais R."/>
            <person name="Cochard B."/>
            <person name="Lefort F."/>
        </authorList>
    </citation>
    <scope>NUCLEOTIDE SEQUENCE [LARGE SCALE GENOMIC DNA]</scope>
    <source>
        <strain evidence="1 2">UBMA197</strain>
    </source>
</reference>
<protein>
    <submittedName>
        <fullName evidence="1">Uncharacterized protein</fullName>
    </submittedName>
</protein>
<sequence>MPAKARRAEDVMMISEEFNARTISNMDVALERACKSMPNLLAEHPARKYVAERIVECAKTHTQTLGGLTEAGRRAVAELAAKIVKAD</sequence>
<comment type="caution">
    <text evidence="1">The sequence shown here is derived from an EMBL/GenBank/DDBJ whole genome shotgun (WGS) entry which is preliminary data.</text>
</comment>
<name>A0A1Y2JTX8_BRAJP</name>
<accession>A0A1Y2JTX8</accession>
<organism evidence="1 2">
    <name type="scientific">Bradyrhizobium japonicum</name>
    <dbReference type="NCBI Taxonomy" id="375"/>
    <lineage>
        <taxon>Bacteria</taxon>
        <taxon>Pseudomonadati</taxon>
        <taxon>Pseudomonadota</taxon>
        <taxon>Alphaproteobacteria</taxon>
        <taxon>Hyphomicrobiales</taxon>
        <taxon>Nitrobacteraceae</taxon>
        <taxon>Bradyrhizobium</taxon>
    </lineage>
</organism>
<dbReference type="AlphaFoldDB" id="A0A1Y2JTX8"/>